<dbReference type="PANTHER" id="PTHR32332">
    <property type="entry name" value="2-NITROPROPANE DIOXYGENASE"/>
    <property type="match status" value="1"/>
</dbReference>
<dbReference type="Pfam" id="PF03060">
    <property type="entry name" value="NMO"/>
    <property type="match status" value="1"/>
</dbReference>
<protein>
    <submittedName>
        <fullName evidence="1">NAD(P)H-dependent flavin oxidoreductase YrpB (Nitropropane dioxygenase family)</fullName>
    </submittedName>
</protein>
<proteinExistence type="predicted"/>
<name>A0ABU1PV83_9PSEU</name>
<dbReference type="Proteomes" id="UP001268819">
    <property type="component" value="Unassembled WGS sequence"/>
</dbReference>
<gene>
    <name evidence="1" type="ORF">J2S66_002941</name>
</gene>
<dbReference type="InterPro" id="IPR013785">
    <property type="entry name" value="Aldolase_TIM"/>
</dbReference>
<accession>A0ABU1PV83</accession>
<dbReference type="EMBL" id="JAVDSG010000001">
    <property type="protein sequence ID" value="MDR6594557.1"/>
    <property type="molecule type" value="Genomic_DNA"/>
</dbReference>
<dbReference type="SUPFAM" id="SSF51412">
    <property type="entry name" value="Inosine monophosphate dehydrogenase (IMPDH)"/>
    <property type="match status" value="1"/>
</dbReference>
<dbReference type="GO" id="GO:0051213">
    <property type="term" value="F:dioxygenase activity"/>
    <property type="evidence" value="ECO:0007669"/>
    <property type="project" value="UniProtKB-KW"/>
</dbReference>
<comment type="caution">
    <text evidence="1">The sequence shown here is derived from an EMBL/GenBank/DDBJ whole genome shotgun (WGS) entry which is preliminary data.</text>
</comment>
<evidence type="ECO:0000313" key="1">
    <source>
        <dbReference type="EMBL" id="MDR6594557.1"/>
    </source>
</evidence>
<reference evidence="1 2" key="1">
    <citation type="submission" date="2023-07" db="EMBL/GenBank/DDBJ databases">
        <title>Sequencing the genomes of 1000 actinobacteria strains.</title>
        <authorList>
            <person name="Klenk H.-P."/>
        </authorList>
    </citation>
    <scope>NUCLEOTIDE SEQUENCE [LARGE SCALE GENOMIC DNA]</scope>
    <source>
        <strain evidence="1 2">DSM 43749</strain>
    </source>
</reference>
<sequence length="169" mass="17536">MPAVVDRISPVPVLAAGGICDARGVRAAVALGACGVWVGTRFLVAEQAGTHPRYRERLRAATAEDAVHTGVFRDGWPDAPHRALRNTTLTRWEDAGRPGPGARPGEGEVVAEHASFGPVRRYADLVPVVGHVGDVEGMAMYAGQGVGLIGTTAEPAASIVHELSRGCAG</sequence>
<keyword evidence="2" id="KW-1185">Reference proteome</keyword>
<dbReference type="Gene3D" id="3.20.20.70">
    <property type="entry name" value="Aldolase class I"/>
    <property type="match status" value="1"/>
</dbReference>
<evidence type="ECO:0000313" key="2">
    <source>
        <dbReference type="Proteomes" id="UP001268819"/>
    </source>
</evidence>
<organism evidence="1 2">
    <name type="scientific">Saccharothrix longispora</name>
    <dbReference type="NCBI Taxonomy" id="33920"/>
    <lineage>
        <taxon>Bacteria</taxon>
        <taxon>Bacillati</taxon>
        <taxon>Actinomycetota</taxon>
        <taxon>Actinomycetes</taxon>
        <taxon>Pseudonocardiales</taxon>
        <taxon>Pseudonocardiaceae</taxon>
        <taxon>Saccharothrix</taxon>
    </lineage>
</organism>
<keyword evidence="1" id="KW-0223">Dioxygenase</keyword>
<keyword evidence="1" id="KW-0560">Oxidoreductase</keyword>
<dbReference type="PANTHER" id="PTHR32332:SF20">
    <property type="entry name" value="2-NITROPROPANE DIOXYGENASE-LIKE PROTEIN"/>
    <property type="match status" value="1"/>
</dbReference>